<proteinExistence type="predicted"/>
<gene>
    <name evidence="1" type="ORF">NLI96_g8447</name>
</gene>
<name>A0AAD5UXC5_9APHY</name>
<reference evidence="1" key="1">
    <citation type="submission" date="2022-07" db="EMBL/GenBank/DDBJ databases">
        <title>Genome Sequence of Physisporinus lineatus.</title>
        <authorList>
            <person name="Buettner E."/>
        </authorList>
    </citation>
    <scope>NUCLEOTIDE SEQUENCE</scope>
    <source>
        <strain evidence="1">VT162</strain>
    </source>
</reference>
<accession>A0AAD5UXC5</accession>
<evidence type="ECO:0000313" key="2">
    <source>
        <dbReference type="Proteomes" id="UP001212997"/>
    </source>
</evidence>
<protein>
    <submittedName>
        <fullName evidence="1">Uncharacterized protein</fullName>
    </submittedName>
</protein>
<comment type="caution">
    <text evidence="1">The sequence shown here is derived from an EMBL/GenBank/DDBJ whole genome shotgun (WGS) entry which is preliminary data.</text>
</comment>
<keyword evidence="2" id="KW-1185">Reference proteome</keyword>
<organism evidence="1 2">
    <name type="scientific">Meripilus lineatus</name>
    <dbReference type="NCBI Taxonomy" id="2056292"/>
    <lineage>
        <taxon>Eukaryota</taxon>
        <taxon>Fungi</taxon>
        <taxon>Dikarya</taxon>
        <taxon>Basidiomycota</taxon>
        <taxon>Agaricomycotina</taxon>
        <taxon>Agaricomycetes</taxon>
        <taxon>Polyporales</taxon>
        <taxon>Meripilaceae</taxon>
        <taxon>Meripilus</taxon>
    </lineage>
</organism>
<dbReference type="EMBL" id="JANAWD010000383">
    <property type="protein sequence ID" value="KAJ3480308.1"/>
    <property type="molecule type" value="Genomic_DNA"/>
</dbReference>
<evidence type="ECO:0000313" key="1">
    <source>
        <dbReference type="EMBL" id="KAJ3480308.1"/>
    </source>
</evidence>
<dbReference type="AlphaFoldDB" id="A0AAD5UXC5"/>
<sequence length="274" mass="30938">MTEDHGDNTSDIAVTDTSVLNDVNLLSTVQMMTISPNKRMTASNLFAARYDQLLLSFVSDPFVLRCMLKNTKSVVSGSNALKLVSPIRVGDWVTNDLDIYTYMQPNTDRLISFFKCAGYTLVDRPAPKKFYHRIEPGFVNVVSLTRQGKKIDIIISTKHSALFPISRFWNTFLFNFITSDSLCVAYPEHVLGGHGLIRDIGMAHPRLEMLKEKYAARGYESNEPVLLDLGLVLPRKRRFGDEDCLVLVLGPSGVTESEHCHAREKILELGEFFW</sequence>
<dbReference type="Proteomes" id="UP001212997">
    <property type="component" value="Unassembled WGS sequence"/>
</dbReference>